<keyword evidence="1" id="KW-0472">Membrane</keyword>
<organism evidence="4 5">
    <name type="scientific">Siphonobacter aquaeclarae</name>
    <dbReference type="NCBI Taxonomy" id="563176"/>
    <lineage>
        <taxon>Bacteria</taxon>
        <taxon>Pseudomonadati</taxon>
        <taxon>Bacteroidota</taxon>
        <taxon>Cytophagia</taxon>
        <taxon>Cytophagales</taxon>
        <taxon>Cytophagaceae</taxon>
        <taxon>Siphonobacter</taxon>
    </lineage>
</organism>
<dbReference type="Proteomes" id="UP000198901">
    <property type="component" value="Unassembled WGS sequence"/>
</dbReference>
<evidence type="ECO:0000313" key="4">
    <source>
        <dbReference type="EMBL" id="SDM96809.1"/>
    </source>
</evidence>
<dbReference type="PIRSF" id="PIRSF018266">
    <property type="entry name" value="FecR"/>
    <property type="match status" value="1"/>
</dbReference>
<keyword evidence="5" id="KW-1185">Reference proteome</keyword>
<dbReference type="InterPro" id="IPR032508">
    <property type="entry name" value="FecR_C"/>
</dbReference>
<proteinExistence type="predicted"/>
<dbReference type="InterPro" id="IPR012373">
    <property type="entry name" value="Ferrdict_sens_TM"/>
</dbReference>
<sequence length="289" mass="32233">MDKKDLYKKFGLEEPGHTPPDGVRREILGRIHDTLGFREKKVRRFRPALVAASLALVAGGVGATWLLSRRPATAETVAVPAGQVRHIILPDSSEVWLNAATRLTYGEDFRQNREVFLEDGEAFFKVRHDTTAPFVVHAGVIQTRVLGTTFRVKAYRELSNIRVSVVSGKVAVREGNKPLAILGKDQEITYSKTDRKTVETRVEAEETVQWQSGNVVLRSVSFEDIALAIGKAYDVTLVFDRETFSRCESSLVFNTHQSLTEVLDLLRDIQGINYHIQGKEVSISGTGCH</sequence>
<dbReference type="PANTHER" id="PTHR30273:SF2">
    <property type="entry name" value="PROTEIN FECR"/>
    <property type="match status" value="1"/>
</dbReference>
<feature type="domain" description="FecR protein" evidence="2">
    <location>
        <begin position="76"/>
        <end position="170"/>
    </location>
</feature>
<name>A0A1G9XJ01_9BACT</name>
<dbReference type="Gene3D" id="3.55.50.30">
    <property type="match status" value="1"/>
</dbReference>
<dbReference type="Gene3D" id="2.60.120.1440">
    <property type="match status" value="1"/>
</dbReference>
<evidence type="ECO:0000313" key="5">
    <source>
        <dbReference type="Proteomes" id="UP000198901"/>
    </source>
</evidence>
<protein>
    <submittedName>
        <fullName evidence="4">FecR family protein</fullName>
    </submittedName>
</protein>
<dbReference type="STRING" id="563176.SAMN04488090_4642"/>
<dbReference type="EMBL" id="FNGS01000011">
    <property type="protein sequence ID" value="SDM96809.1"/>
    <property type="molecule type" value="Genomic_DNA"/>
</dbReference>
<dbReference type="PANTHER" id="PTHR30273">
    <property type="entry name" value="PERIPLASMIC SIGNAL SENSOR AND SIGMA FACTOR ACTIVATOR FECR-RELATED"/>
    <property type="match status" value="1"/>
</dbReference>
<evidence type="ECO:0000259" key="3">
    <source>
        <dbReference type="Pfam" id="PF16344"/>
    </source>
</evidence>
<reference evidence="4 5" key="1">
    <citation type="submission" date="2016-10" db="EMBL/GenBank/DDBJ databases">
        <authorList>
            <person name="de Groot N.N."/>
        </authorList>
    </citation>
    <scope>NUCLEOTIDE SEQUENCE [LARGE SCALE GENOMIC DNA]</scope>
    <source>
        <strain evidence="4 5">DSM 21668</strain>
    </source>
</reference>
<dbReference type="Pfam" id="PF16344">
    <property type="entry name" value="FecR_C"/>
    <property type="match status" value="1"/>
</dbReference>
<feature type="transmembrane region" description="Helical" evidence="1">
    <location>
        <begin position="48"/>
        <end position="67"/>
    </location>
</feature>
<dbReference type="GO" id="GO:0016989">
    <property type="term" value="F:sigma factor antagonist activity"/>
    <property type="evidence" value="ECO:0007669"/>
    <property type="project" value="TreeGrafter"/>
</dbReference>
<evidence type="ECO:0000256" key="1">
    <source>
        <dbReference type="SAM" id="Phobius"/>
    </source>
</evidence>
<dbReference type="InterPro" id="IPR006860">
    <property type="entry name" value="FecR"/>
</dbReference>
<feature type="domain" description="Protein FecR C-terminal" evidence="3">
    <location>
        <begin position="216"/>
        <end position="283"/>
    </location>
</feature>
<dbReference type="AlphaFoldDB" id="A0A1G9XJ01"/>
<keyword evidence="1" id="KW-0812">Transmembrane</keyword>
<dbReference type="Pfam" id="PF04773">
    <property type="entry name" value="FecR"/>
    <property type="match status" value="1"/>
</dbReference>
<dbReference type="RefSeq" id="WP_093208303.1">
    <property type="nucleotide sequence ID" value="NZ_FNGS01000011.1"/>
</dbReference>
<accession>A0A1G9XJ01</accession>
<dbReference type="OrthoDB" id="642683at2"/>
<keyword evidence="1" id="KW-1133">Transmembrane helix</keyword>
<gene>
    <name evidence="4" type="ORF">SAMN04488090_4642</name>
</gene>
<evidence type="ECO:0000259" key="2">
    <source>
        <dbReference type="Pfam" id="PF04773"/>
    </source>
</evidence>